<dbReference type="EMBL" id="CAWUFR010000261">
    <property type="protein sequence ID" value="CAK6974521.1"/>
    <property type="molecule type" value="Genomic_DNA"/>
</dbReference>
<evidence type="ECO:0000313" key="3">
    <source>
        <dbReference type="Proteomes" id="UP001314229"/>
    </source>
</evidence>
<name>A0AAV1PW00_SCOSC</name>
<protein>
    <submittedName>
        <fullName evidence="2">Uncharacterized protein LOC117827042 isoform X2</fullName>
    </submittedName>
</protein>
<dbReference type="Proteomes" id="UP001314229">
    <property type="component" value="Unassembled WGS sequence"/>
</dbReference>
<organism evidence="2 3">
    <name type="scientific">Scomber scombrus</name>
    <name type="common">Atlantic mackerel</name>
    <name type="synonym">Scomber vernalis</name>
    <dbReference type="NCBI Taxonomy" id="13677"/>
    <lineage>
        <taxon>Eukaryota</taxon>
        <taxon>Metazoa</taxon>
        <taxon>Chordata</taxon>
        <taxon>Craniata</taxon>
        <taxon>Vertebrata</taxon>
        <taxon>Euteleostomi</taxon>
        <taxon>Actinopterygii</taxon>
        <taxon>Neopterygii</taxon>
        <taxon>Teleostei</taxon>
        <taxon>Neoteleostei</taxon>
        <taxon>Acanthomorphata</taxon>
        <taxon>Pelagiaria</taxon>
        <taxon>Scombriformes</taxon>
        <taxon>Scombridae</taxon>
        <taxon>Scomber</taxon>
    </lineage>
</organism>
<evidence type="ECO:0000256" key="1">
    <source>
        <dbReference type="SAM" id="MobiDB-lite"/>
    </source>
</evidence>
<dbReference type="AlphaFoldDB" id="A0AAV1PW00"/>
<evidence type="ECO:0000313" key="2">
    <source>
        <dbReference type="EMBL" id="CAK6974521.1"/>
    </source>
</evidence>
<feature type="non-terminal residue" evidence="2">
    <location>
        <position position="1"/>
    </location>
</feature>
<feature type="compositionally biased region" description="Polar residues" evidence="1">
    <location>
        <begin position="83"/>
        <end position="92"/>
    </location>
</feature>
<keyword evidence="3" id="KW-1185">Reference proteome</keyword>
<reference evidence="2 3" key="1">
    <citation type="submission" date="2024-01" db="EMBL/GenBank/DDBJ databases">
        <authorList>
            <person name="Alioto T."/>
            <person name="Alioto T."/>
            <person name="Gomez Garrido J."/>
        </authorList>
    </citation>
    <scope>NUCLEOTIDE SEQUENCE [LARGE SCALE GENOMIC DNA]</scope>
</reference>
<feature type="region of interest" description="Disordered" evidence="1">
    <location>
        <begin position="73"/>
        <end position="99"/>
    </location>
</feature>
<feature type="region of interest" description="Disordered" evidence="1">
    <location>
        <begin position="1"/>
        <end position="49"/>
    </location>
</feature>
<gene>
    <name evidence="2" type="ORF">FSCOSCO3_A002249</name>
</gene>
<sequence>EPSTTPSATSAHAPPNPAPAANMPQSSDLPPHGPSPHLPSSLVLTSNIPSSHIPTIRPLSLLTPQVPIQVPTIHLPPERIPPASSSHVSSYQMHPPVSSHGVSMAQTVYGPSQSVTTSSGDSIAIVCNATATYPSTSSLIDQFTAIFLPSK</sequence>
<accession>A0AAV1PW00</accession>
<feature type="compositionally biased region" description="Low complexity" evidence="1">
    <location>
        <begin position="1"/>
        <end position="13"/>
    </location>
</feature>
<proteinExistence type="predicted"/>
<comment type="caution">
    <text evidence="2">The sequence shown here is derived from an EMBL/GenBank/DDBJ whole genome shotgun (WGS) entry which is preliminary data.</text>
</comment>